<organism evidence="1 2">
    <name type="scientific">Legionella busanensis</name>
    <dbReference type="NCBI Taxonomy" id="190655"/>
    <lineage>
        <taxon>Bacteria</taxon>
        <taxon>Pseudomonadati</taxon>
        <taxon>Pseudomonadota</taxon>
        <taxon>Gammaproteobacteria</taxon>
        <taxon>Legionellales</taxon>
        <taxon>Legionellaceae</taxon>
        <taxon>Legionella</taxon>
    </lineage>
</organism>
<evidence type="ECO:0000313" key="2">
    <source>
        <dbReference type="Proteomes" id="UP000254794"/>
    </source>
</evidence>
<reference evidence="1 2" key="1">
    <citation type="submission" date="2018-06" db="EMBL/GenBank/DDBJ databases">
        <authorList>
            <consortium name="Pathogen Informatics"/>
            <person name="Doyle S."/>
        </authorList>
    </citation>
    <scope>NUCLEOTIDE SEQUENCE [LARGE SCALE GENOMIC DNA]</scope>
    <source>
        <strain evidence="1 2">NCTC13316</strain>
    </source>
</reference>
<dbReference type="OrthoDB" id="5639563at2"/>
<evidence type="ECO:0000313" key="1">
    <source>
        <dbReference type="EMBL" id="STX51912.1"/>
    </source>
</evidence>
<dbReference type="Proteomes" id="UP000254794">
    <property type="component" value="Unassembled WGS sequence"/>
</dbReference>
<gene>
    <name evidence="1" type="ORF">NCTC13316_02015</name>
</gene>
<accession>A0A378JUM5</accession>
<name>A0A378JUM5_9GAMM</name>
<dbReference type="EMBL" id="UGOD01000001">
    <property type="protein sequence ID" value="STX51912.1"/>
    <property type="molecule type" value="Genomic_DNA"/>
</dbReference>
<proteinExistence type="predicted"/>
<sequence length="185" mass="21702">MLTFAQLQQKAEFLPTKLCNSYTKLGTLGGLFCSCLPFLPSQLFQDANLIQQVAKSLNYYTVIEEEKLSVLQGTYLYIWERYQDSLQKVLNKPLIDTLKAHLEIDSIEELDKYIYEESYKALEDFCSWVYRNRSHHEIGELYRAFPNDMQANIQMRNYQPQEDDTSSWGYTITSLLRNIGINRLL</sequence>
<dbReference type="RefSeq" id="WP_115331514.1">
    <property type="nucleotide sequence ID" value="NZ_CAAAHP010000002.1"/>
</dbReference>
<keyword evidence="2" id="KW-1185">Reference proteome</keyword>
<protein>
    <submittedName>
        <fullName evidence="1">Uncharacterized protein</fullName>
    </submittedName>
</protein>
<dbReference type="AlphaFoldDB" id="A0A378JUM5"/>